<comment type="caution">
    <text evidence="8">The sequence shown here is derived from an EMBL/GenBank/DDBJ whole genome shotgun (WGS) entry which is preliminary data.</text>
</comment>
<keyword evidence="6" id="KW-0472">Membrane</keyword>
<dbReference type="EMBL" id="PCVI01000047">
    <property type="protein sequence ID" value="PIQ69998.1"/>
    <property type="molecule type" value="Genomic_DNA"/>
</dbReference>
<dbReference type="InterPro" id="IPR000223">
    <property type="entry name" value="Pept_S26A_signal_pept_1"/>
</dbReference>
<evidence type="ECO:0000256" key="5">
    <source>
        <dbReference type="PIRSR" id="PIRSR600223-1"/>
    </source>
</evidence>
<evidence type="ECO:0000256" key="3">
    <source>
        <dbReference type="ARBA" id="ARBA00013208"/>
    </source>
</evidence>
<dbReference type="GO" id="GO:0009003">
    <property type="term" value="F:signal peptidase activity"/>
    <property type="evidence" value="ECO:0007669"/>
    <property type="project" value="UniProtKB-EC"/>
</dbReference>
<dbReference type="Gene3D" id="2.10.109.10">
    <property type="entry name" value="Umud Fragment, subunit A"/>
    <property type="match status" value="1"/>
</dbReference>
<protein>
    <recommendedName>
        <fullName evidence="3 6">Signal peptidase I</fullName>
        <ecNumber evidence="3 6">3.4.21.89</ecNumber>
    </recommendedName>
</protein>
<dbReference type="GO" id="GO:0006465">
    <property type="term" value="P:signal peptide processing"/>
    <property type="evidence" value="ECO:0007669"/>
    <property type="project" value="InterPro"/>
</dbReference>
<dbReference type="InterPro" id="IPR036286">
    <property type="entry name" value="LexA/Signal_pep-like_sf"/>
</dbReference>
<evidence type="ECO:0000313" key="9">
    <source>
        <dbReference type="Proteomes" id="UP000231371"/>
    </source>
</evidence>
<dbReference type="InterPro" id="IPR019533">
    <property type="entry name" value="Peptidase_S26"/>
</dbReference>
<evidence type="ECO:0000256" key="2">
    <source>
        <dbReference type="ARBA" id="ARBA00009370"/>
    </source>
</evidence>
<feature type="domain" description="Peptidase S26" evidence="7">
    <location>
        <begin position="16"/>
        <end position="180"/>
    </location>
</feature>
<dbReference type="InterPro" id="IPR019757">
    <property type="entry name" value="Pept_S26A_signal_pept_1_Lys-AS"/>
</dbReference>
<dbReference type="Proteomes" id="UP000231371">
    <property type="component" value="Unassembled WGS sequence"/>
</dbReference>
<reference evidence="8 9" key="1">
    <citation type="submission" date="2017-09" db="EMBL/GenBank/DDBJ databases">
        <title>Depth-based differentiation of microbial function through sediment-hosted aquifers and enrichment of novel symbionts in the deep terrestrial subsurface.</title>
        <authorList>
            <person name="Probst A.J."/>
            <person name="Ladd B."/>
            <person name="Jarett J.K."/>
            <person name="Geller-Mcgrath D.E."/>
            <person name="Sieber C.M."/>
            <person name="Emerson J.B."/>
            <person name="Anantharaman K."/>
            <person name="Thomas B.C."/>
            <person name="Malmstrom R."/>
            <person name="Stieglmeier M."/>
            <person name="Klingl A."/>
            <person name="Woyke T."/>
            <person name="Ryan C.M."/>
            <person name="Banfield J.F."/>
        </authorList>
    </citation>
    <scope>NUCLEOTIDE SEQUENCE [LARGE SCALE GENOMIC DNA]</scope>
    <source>
        <strain evidence="8">CG11_big_fil_rev_8_21_14_0_20_40_12</strain>
    </source>
</reference>
<feature type="active site" evidence="5">
    <location>
        <position position="93"/>
    </location>
</feature>
<dbReference type="SUPFAM" id="SSF51306">
    <property type="entry name" value="LexA/Signal peptidase"/>
    <property type="match status" value="1"/>
</dbReference>
<dbReference type="Pfam" id="PF10502">
    <property type="entry name" value="Peptidase_S26"/>
    <property type="match status" value="1"/>
</dbReference>
<dbReference type="CDD" id="cd06530">
    <property type="entry name" value="S26_SPase_I"/>
    <property type="match status" value="1"/>
</dbReference>
<keyword evidence="6" id="KW-1133">Transmembrane helix</keyword>
<comment type="subcellular location">
    <subcellularLocation>
        <location evidence="6">Membrane</location>
        <topology evidence="6">Single-pass type II membrane protein</topology>
    </subcellularLocation>
</comment>
<dbReference type="GO" id="GO:0016020">
    <property type="term" value="C:membrane"/>
    <property type="evidence" value="ECO:0007669"/>
    <property type="project" value="UniProtKB-SubCell"/>
</dbReference>
<name>A0A2H0KFF3_9BACT</name>
<dbReference type="PRINTS" id="PR00727">
    <property type="entry name" value="LEADERPTASE"/>
</dbReference>
<organism evidence="8 9">
    <name type="scientific">Candidatus Shapirobacteria bacterium CG11_big_fil_rev_8_21_14_0_20_40_12</name>
    <dbReference type="NCBI Taxonomy" id="1974889"/>
    <lineage>
        <taxon>Bacteria</taxon>
        <taxon>Candidatus Shapironibacteriota</taxon>
    </lineage>
</organism>
<dbReference type="GO" id="GO:0004252">
    <property type="term" value="F:serine-type endopeptidase activity"/>
    <property type="evidence" value="ECO:0007669"/>
    <property type="project" value="InterPro"/>
</dbReference>
<proteinExistence type="inferred from homology"/>
<gene>
    <name evidence="8" type="primary">lepB</name>
    <name evidence="8" type="ORF">COV89_02815</name>
</gene>
<comment type="catalytic activity">
    <reaction evidence="1 6">
        <text>Cleavage of hydrophobic, N-terminal signal or leader sequences from secreted and periplasmic proteins.</text>
        <dbReference type="EC" id="3.4.21.89"/>
    </reaction>
</comment>
<dbReference type="PROSITE" id="PS00760">
    <property type="entry name" value="SPASE_I_2"/>
    <property type="match status" value="1"/>
</dbReference>
<evidence type="ECO:0000313" key="8">
    <source>
        <dbReference type="EMBL" id="PIQ69998.1"/>
    </source>
</evidence>
<keyword evidence="6" id="KW-0812">Transmembrane</keyword>
<sequence length="193" mass="22189">MFMIPLLKKLGQFFLDTIQAIVMALSIFIIVYLFLFQPHQVKGSSMYVSFEDGEFLLTDKISYRFHSPARGDVIVFKAPKTEPCSEIECEYIKRIIGMPGDRVMVFKGKVYVNGQLLWETYLSSEMVTSAGLAMPEGQEITVPENYYLPMGDNRTHSRDGREFGPIPRQSIVGRAFFRYWPIDRIGIVNHPNF</sequence>
<feature type="active site" evidence="5">
    <location>
        <position position="45"/>
    </location>
</feature>
<keyword evidence="6" id="KW-0645">Protease</keyword>
<evidence type="ECO:0000259" key="7">
    <source>
        <dbReference type="Pfam" id="PF10502"/>
    </source>
</evidence>
<feature type="transmembrane region" description="Helical" evidence="6">
    <location>
        <begin position="12"/>
        <end position="36"/>
    </location>
</feature>
<dbReference type="PANTHER" id="PTHR43390:SF1">
    <property type="entry name" value="CHLOROPLAST PROCESSING PEPTIDASE"/>
    <property type="match status" value="1"/>
</dbReference>
<dbReference type="PANTHER" id="PTHR43390">
    <property type="entry name" value="SIGNAL PEPTIDASE I"/>
    <property type="match status" value="1"/>
</dbReference>
<evidence type="ECO:0000256" key="6">
    <source>
        <dbReference type="RuleBase" id="RU362042"/>
    </source>
</evidence>
<dbReference type="EC" id="3.4.21.89" evidence="3 6"/>
<comment type="similarity">
    <text evidence="2 6">Belongs to the peptidase S26 family.</text>
</comment>
<dbReference type="AlphaFoldDB" id="A0A2H0KFF3"/>
<keyword evidence="4 6" id="KW-0378">Hydrolase</keyword>
<evidence type="ECO:0000256" key="1">
    <source>
        <dbReference type="ARBA" id="ARBA00000677"/>
    </source>
</evidence>
<dbReference type="NCBIfam" id="TIGR02227">
    <property type="entry name" value="sigpep_I_bact"/>
    <property type="match status" value="1"/>
</dbReference>
<evidence type="ECO:0000256" key="4">
    <source>
        <dbReference type="ARBA" id="ARBA00022801"/>
    </source>
</evidence>
<accession>A0A2H0KFF3</accession>